<keyword evidence="2" id="KW-0238">DNA-binding</keyword>
<dbReference type="InterPro" id="IPR001005">
    <property type="entry name" value="SANT/Myb"/>
</dbReference>
<evidence type="ECO:0000259" key="6">
    <source>
        <dbReference type="PROSITE" id="PS51294"/>
    </source>
</evidence>
<dbReference type="Pfam" id="PF13921">
    <property type="entry name" value="Myb_DNA-bind_6"/>
    <property type="match status" value="1"/>
</dbReference>
<feature type="region of interest" description="Disordered" evidence="4">
    <location>
        <begin position="401"/>
        <end position="607"/>
    </location>
</feature>
<feature type="domain" description="Myb-like" evidence="5">
    <location>
        <begin position="295"/>
        <end position="372"/>
    </location>
</feature>
<feature type="compositionally biased region" description="Polar residues" evidence="4">
    <location>
        <begin position="1"/>
        <end position="13"/>
    </location>
</feature>
<name>A0A9W9F6J0_9EURO</name>
<evidence type="ECO:0000256" key="1">
    <source>
        <dbReference type="ARBA" id="ARBA00004123"/>
    </source>
</evidence>
<accession>A0A9W9F6J0</accession>
<dbReference type="Proteomes" id="UP001149165">
    <property type="component" value="Unassembled WGS sequence"/>
</dbReference>
<dbReference type="Gene3D" id="1.10.10.60">
    <property type="entry name" value="Homeodomain-like"/>
    <property type="match status" value="2"/>
</dbReference>
<feature type="compositionally biased region" description="Polar residues" evidence="4">
    <location>
        <begin position="113"/>
        <end position="130"/>
    </location>
</feature>
<feature type="domain" description="HTH myb-type" evidence="6">
    <location>
        <begin position="251"/>
        <end position="296"/>
    </location>
</feature>
<dbReference type="EMBL" id="JAPQKH010000006">
    <property type="protein sequence ID" value="KAJ5094497.1"/>
    <property type="molecule type" value="Genomic_DNA"/>
</dbReference>
<reference evidence="7" key="2">
    <citation type="journal article" date="2023" name="IMA Fungus">
        <title>Comparative genomic study of the Penicillium genus elucidates a diverse pangenome and 15 lateral gene transfer events.</title>
        <authorList>
            <person name="Petersen C."/>
            <person name="Sorensen T."/>
            <person name="Nielsen M.R."/>
            <person name="Sondergaard T.E."/>
            <person name="Sorensen J.L."/>
            <person name="Fitzpatrick D.A."/>
            <person name="Frisvad J.C."/>
            <person name="Nielsen K.L."/>
        </authorList>
    </citation>
    <scope>NUCLEOTIDE SEQUENCE</scope>
    <source>
        <strain evidence="7">IBT 30069</strain>
    </source>
</reference>
<feature type="domain" description="Myb-like" evidence="5">
    <location>
        <begin position="243"/>
        <end position="292"/>
    </location>
</feature>
<evidence type="ECO:0000313" key="7">
    <source>
        <dbReference type="EMBL" id="KAJ5094497.1"/>
    </source>
</evidence>
<comment type="subcellular location">
    <subcellularLocation>
        <location evidence="1">Nucleus</location>
    </subcellularLocation>
</comment>
<feature type="compositionally biased region" description="Basic and acidic residues" evidence="4">
    <location>
        <begin position="82"/>
        <end position="95"/>
    </location>
</feature>
<feature type="compositionally biased region" description="Basic and acidic residues" evidence="4">
    <location>
        <begin position="527"/>
        <end position="539"/>
    </location>
</feature>
<evidence type="ECO:0000313" key="8">
    <source>
        <dbReference type="Proteomes" id="UP001149165"/>
    </source>
</evidence>
<dbReference type="CDD" id="cd00167">
    <property type="entry name" value="SANT"/>
    <property type="match status" value="1"/>
</dbReference>
<dbReference type="SUPFAM" id="SSF46689">
    <property type="entry name" value="Homeodomain-like"/>
    <property type="match status" value="1"/>
</dbReference>
<dbReference type="GO" id="GO:0000976">
    <property type="term" value="F:transcription cis-regulatory region binding"/>
    <property type="evidence" value="ECO:0007669"/>
    <property type="project" value="TreeGrafter"/>
</dbReference>
<protein>
    <submittedName>
        <fullName evidence="7">Uncharacterized protein</fullName>
    </submittedName>
</protein>
<dbReference type="InterPro" id="IPR009057">
    <property type="entry name" value="Homeodomain-like_sf"/>
</dbReference>
<evidence type="ECO:0000256" key="4">
    <source>
        <dbReference type="SAM" id="MobiDB-lite"/>
    </source>
</evidence>
<evidence type="ECO:0000256" key="2">
    <source>
        <dbReference type="ARBA" id="ARBA00023125"/>
    </source>
</evidence>
<reference evidence="7" key="1">
    <citation type="submission" date="2022-11" db="EMBL/GenBank/DDBJ databases">
        <authorList>
            <person name="Petersen C."/>
        </authorList>
    </citation>
    <scope>NUCLEOTIDE SEQUENCE</scope>
    <source>
        <strain evidence="7">IBT 30069</strain>
    </source>
</reference>
<keyword evidence="8" id="KW-1185">Reference proteome</keyword>
<gene>
    <name evidence="7" type="ORF">N7456_010358</name>
</gene>
<comment type="caution">
    <text evidence="7">The sequence shown here is derived from an EMBL/GenBank/DDBJ whole genome shotgun (WGS) entry which is preliminary data.</text>
</comment>
<dbReference type="PROSITE" id="PS50090">
    <property type="entry name" value="MYB_LIKE"/>
    <property type="match status" value="2"/>
</dbReference>
<dbReference type="SMART" id="SM00717">
    <property type="entry name" value="SANT"/>
    <property type="match status" value="3"/>
</dbReference>
<dbReference type="PROSITE" id="PS51294">
    <property type="entry name" value="HTH_MYB"/>
    <property type="match status" value="1"/>
</dbReference>
<sequence>MTQLASSSSQNMESLKPNDARSPNAQPAIDGAKKKKKSHKSKNRDRSSPAPESNGLDETPREKKRKRKSEPGQKKQKKHKLDKNEEAEAENDRINELPISSDEDRDPDLKPTPISSTTQNDQPETPNNELGVNKKGQLRKVRGSRLGGKDKNLKVGFFTKDEVEKLEAHKVNFCNLHSIDDHKEFDAMVQHSERTGAEHRSDYPWPVPAETCTKNEFWAAIYELIPDRDRRSLYRFMRRHFQASTQKPHEWSPEQDQELIELMTLHPGKWSYVARQIGRSDDDVTQRWKNQLEHRGKMNRGKWNAEEVQMLLDVVQDTWAKVSKEEGGITTGRAGKDMYEMDEKIFKWGIISDALGNVRSRQQCADKWRKVKKHVEMMRAAGNPDAQFDPIEAVNKATRWSLSAPGTPKSTWNVVEDDEDDEQPDSKPAQNSSEYGAARSGFAPSTQTPEPDAKPYVPGPGSASGSDAGDAPTSPTLPFMSSLPQSSPSIFRSGPSPSRNRTHSEVDGDEEETKEQRRERKARRKQERRERRERKEAKRAAAAGEAVTDENVAPGTPQKKKKKSRKSIDVNGAVVEETPRSSKKSKKHRHSNGPVDIKLEGPRAISD</sequence>
<organism evidence="7 8">
    <name type="scientific">Penicillium angulare</name>
    <dbReference type="NCBI Taxonomy" id="116970"/>
    <lineage>
        <taxon>Eukaryota</taxon>
        <taxon>Fungi</taxon>
        <taxon>Dikarya</taxon>
        <taxon>Ascomycota</taxon>
        <taxon>Pezizomycotina</taxon>
        <taxon>Eurotiomycetes</taxon>
        <taxon>Eurotiomycetidae</taxon>
        <taxon>Eurotiales</taxon>
        <taxon>Aspergillaceae</taxon>
        <taxon>Penicillium</taxon>
    </lineage>
</organism>
<feature type="compositionally biased region" description="Basic residues" evidence="4">
    <location>
        <begin position="62"/>
        <end position="81"/>
    </location>
</feature>
<dbReference type="InterPro" id="IPR051651">
    <property type="entry name" value="DMTF1_DNA-bind_reg"/>
</dbReference>
<feature type="compositionally biased region" description="Basic residues" evidence="4">
    <location>
        <begin position="581"/>
        <end position="591"/>
    </location>
</feature>
<feature type="compositionally biased region" description="Basic and acidic residues" evidence="4">
    <location>
        <begin position="597"/>
        <end position="607"/>
    </location>
</feature>
<keyword evidence="3" id="KW-0539">Nucleus</keyword>
<dbReference type="GO" id="GO:0003700">
    <property type="term" value="F:DNA-binding transcription factor activity"/>
    <property type="evidence" value="ECO:0007669"/>
    <property type="project" value="TreeGrafter"/>
</dbReference>
<dbReference type="InterPro" id="IPR017930">
    <property type="entry name" value="Myb_dom"/>
</dbReference>
<proteinExistence type="predicted"/>
<feature type="compositionally biased region" description="Polar residues" evidence="4">
    <location>
        <begin position="482"/>
        <end position="499"/>
    </location>
</feature>
<dbReference type="PANTHER" id="PTHR46380">
    <property type="entry name" value="CYCLIN-D-BINDING MYB-LIKE TRANSCRIPTION FACTOR 1"/>
    <property type="match status" value="1"/>
</dbReference>
<feature type="compositionally biased region" description="Basic residues" evidence="4">
    <location>
        <begin position="33"/>
        <end position="43"/>
    </location>
</feature>
<evidence type="ECO:0000256" key="3">
    <source>
        <dbReference type="ARBA" id="ARBA00023242"/>
    </source>
</evidence>
<evidence type="ECO:0000259" key="5">
    <source>
        <dbReference type="PROSITE" id="PS50090"/>
    </source>
</evidence>
<dbReference type="PANTHER" id="PTHR46380:SF2">
    <property type="entry name" value="CYCLIN-D-BINDING MYB-LIKE TRANSCRIPTION FACTOR 1"/>
    <property type="match status" value="1"/>
</dbReference>
<dbReference type="OrthoDB" id="39591at2759"/>
<feature type="compositionally biased region" description="Low complexity" evidence="4">
    <location>
        <begin position="459"/>
        <end position="472"/>
    </location>
</feature>
<dbReference type="GO" id="GO:0005634">
    <property type="term" value="C:nucleus"/>
    <property type="evidence" value="ECO:0007669"/>
    <property type="project" value="UniProtKB-SubCell"/>
</dbReference>
<dbReference type="AlphaFoldDB" id="A0A9W9F6J0"/>
<feature type="region of interest" description="Disordered" evidence="4">
    <location>
        <begin position="1"/>
        <end position="150"/>
    </location>
</feature>